<evidence type="ECO:0000259" key="8">
    <source>
        <dbReference type="Pfam" id="PF24779"/>
    </source>
</evidence>
<feature type="region of interest" description="Disordered" evidence="7">
    <location>
        <begin position="91"/>
        <end position="131"/>
    </location>
</feature>
<dbReference type="InterPro" id="IPR029060">
    <property type="entry name" value="PIN-like_dom_sf"/>
</dbReference>
<evidence type="ECO:0000313" key="9">
    <source>
        <dbReference type="EMBL" id="CDP35161.1"/>
    </source>
</evidence>
<dbReference type="CDD" id="cd09865">
    <property type="entry name" value="PIN_ScUtp23p-like"/>
    <property type="match status" value="1"/>
</dbReference>
<keyword evidence="4" id="KW-0539">Nucleus</keyword>
<dbReference type="GO" id="GO:0006364">
    <property type="term" value="P:rRNA processing"/>
    <property type="evidence" value="ECO:0007669"/>
    <property type="project" value="UniProtKB-KW"/>
</dbReference>
<evidence type="ECO:0000256" key="4">
    <source>
        <dbReference type="ARBA" id="ARBA00023242"/>
    </source>
</evidence>
<feature type="compositionally biased region" description="Gly residues" evidence="7">
    <location>
        <begin position="282"/>
        <end position="292"/>
    </location>
</feature>
<dbReference type="GO" id="GO:0032040">
    <property type="term" value="C:small-subunit processome"/>
    <property type="evidence" value="ECO:0007669"/>
    <property type="project" value="InterPro"/>
</dbReference>
<accession>A0A060T7L5</accession>
<dbReference type="AlphaFoldDB" id="A0A060T7L5"/>
<sequence length="292" mass="33205">MKQKRAKSYRKQMAYLHMNFKFREPYQVLVDEEIVLEAVKTRFDLAKGLERTLQGKVKPMITQCAMEALYRTKNQEAIELAKKFERRRCNHLPRSKVPKEEETGNAGSDDEDSEDETEAPKEKNKDEESGPKSAFDCIYAVVNIKGKNKHRYVVATQKVGLRGVLRRIPAVPLIYINRSVMIMEPMSPATENARETIEREKLTSGLNNPVNDIEEPQETTSKKRKKGPKEPNPLSVKKKKVENEDKPSTGQDSGAPKKRVRRHKRKQTANENANNNEKVNGSEGGANGGEEE</sequence>
<keyword evidence="2" id="KW-0690">Ribosome biogenesis</keyword>
<reference evidence="9" key="1">
    <citation type="submission" date="2014-02" db="EMBL/GenBank/DDBJ databases">
        <authorList>
            <person name="Genoscope - CEA"/>
        </authorList>
    </citation>
    <scope>NUCLEOTIDE SEQUENCE</scope>
    <source>
        <strain evidence="9">LS3</strain>
    </source>
</reference>
<dbReference type="Pfam" id="PF24779">
    <property type="entry name" value="UTP23_sensor"/>
    <property type="match status" value="1"/>
</dbReference>
<dbReference type="SUPFAM" id="SSF88723">
    <property type="entry name" value="PIN domain-like"/>
    <property type="match status" value="1"/>
</dbReference>
<feature type="compositionally biased region" description="Basic and acidic residues" evidence="7">
    <location>
        <begin position="118"/>
        <end position="130"/>
    </location>
</feature>
<protein>
    <submittedName>
        <fullName evidence="9">ARAD1C29062p</fullName>
    </submittedName>
</protein>
<dbReference type="Gene3D" id="3.40.50.1010">
    <property type="entry name" value="5'-nuclease"/>
    <property type="match status" value="1"/>
</dbReference>
<dbReference type="InterPro" id="IPR006984">
    <property type="entry name" value="Fcf1/UTP23"/>
</dbReference>
<gene>
    <name evidence="9" type="ORF">GNLVRS02_ARAD1C29062g</name>
</gene>
<dbReference type="PhylomeDB" id="A0A060T7L5"/>
<evidence type="ECO:0000256" key="7">
    <source>
        <dbReference type="SAM" id="MobiDB-lite"/>
    </source>
</evidence>
<evidence type="ECO:0000256" key="5">
    <source>
        <dbReference type="ARBA" id="ARBA00037300"/>
    </source>
</evidence>
<keyword evidence="3" id="KW-0698">rRNA processing</keyword>
<reference evidence="9" key="2">
    <citation type="submission" date="2014-06" db="EMBL/GenBank/DDBJ databases">
        <title>The complete genome of Blastobotrys (Arxula) adeninivorans LS3 - a yeast of biotechnological interest.</title>
        <authorList>
            <person name="Kunze G."/>
            <person name="Gaillardin C."/>
            <person name="Czernicka M."/>
            <person name="Durrens P."/>
            <person name="Martin T."/>
            <person name="Boer E."/>
            <person name="Gabaldon T."/>
            <person name="Cruz J."/>
            <person name="Talla E."/>
            <person name="Marck C."/>
            <person name="Goffeau A."/>
            <person name="Barbe V."/>
            <person name="Baret P."/>
            <person name="Baronian K."/>
            <person name="Beier S."/>
            <person name="Bleykasten C."/>
            <person name="Bode R."/>
            <person name="Casaregola S."/>
            <person name="Despons L."/>
            <person name="Fairhead C."/>
            <person name="Giersberg M."/>
            <person name="Gierski P."/>
            <person name="Hahnel U."/>
            <person name="Hartmann A."/>
            <person name="Jankowska D."/>
            <person name="Jubin C."/>
            <person name="Jung P."/>
            <person name="Lafontaine I."/>
            <person name="Leh-Louis V."/>
            <person name="Lemaire M."/>
            <person name="Marcet-Houben M."/>
            <person name="Mascher M."/>
            <person name="Morel G."/>
            <person name="Richard G.-F."/>
            <person name="Riechen J."/>
            <person name="Sacerdot C."/>
            <person name="Sarkar A."/>
            <person name="Savel G."/>
            <person name="Schacherer J."/>
            <person name="Sherman D."/>
            <person name="Straub M.-L."/>
            <person name="Stein N."/>
            <person name="Thierry A."/>
            <person name="Trautwein-Schult A."/>
            <person name="Westhof E."/>
            <person name="Worch S."/>
            <person name="Dujon B."/>
            <person name="Souciet J.-L."/>
            <person name="Wincker P."/>
            <person name="Scholz U."/>
            <person name="Neuveglise N."/>
        </authorList>
    </citation>
    <scope>NUCLEOTIDE SEQUENCE</scope>
    <source>
        <strain evidence="9">LS3</strain>
    </source>
</reference>
<feature type="region of interest" description="Disordered" evidence="7">
    <location>
        <begin position="201"/>
        <end position="292"/>
    </location>
</feature>
<dbReference type="InterPro" id="IPR057776">
    <property type="entry name" value="UTP23_sensor"/>
</dbReference>
<dbReference type="PANTHER" id="PTHR12416">
    <property type="entry name" value="RRNA-PROCESSING PROTEIN UTP23 HOMOLOG"/>
    <property type="match status" value="1"/>
</dbReference>
<dbReference type="EMBL" id="HG937693">
    <property type="protein sequence ID" value="CDP35161.1"/>
    <property type="molecule type" value="Genomic_DNA"/>
</dbReference>
<evidence type="ECO:0000256" key="2">
    <source>
        <dbReference type="ARBA" id="ARBA00022517"/>
    </source>
</evidence>
<feature type="compositionally biased region" description="Basic residues" evidence="7">
    <location>
        <begin position="256"/>
        <end position="267"/>
    </location>
</feature>
<evidence type="ECO:0000256" key="3">
    <source>
        <dbReference type="ARBA" id="ARBA00022552"/>
    </source>
</evidence>
<proteinExistence type="inferred from homology"/>
<feature type="compositionally biased region" description="Acidic residues" evidence="7">
    <location>
        <begin position="108"/>
        <end position="117"/>
    </location>
</feature>
<dbReference type="Pfam" id="PF04900">
    <property type="entry name" value="Fcf1"/>
    <property type="match status" value="2"/>
</dbReference>
<evidence type="ECO:0000256" key="1">
    <source>
        <dbReference type="ARBA" id="ARBA00004604"/>
    </source>
</evidence>
<evidence type="ECO:0000256" key="6">
    <source>
        <dbReference type="ARBA" id="ARBA00038503"/>
    </source>
</evidence>
<organism evidence="9">
    <name type="scientific">Blastobotrys adeninivorans</name>
    <name type="common">Yeast</name>
    <name type="synonym">Arxula adeninivorans</name>
    <dbReference type="NCBI Taxonomy" id="409370"/>
    <lineage>
        <taxon>Eukaryota</taxon>
        <taxon>Fungi</taxon>
        <taxon>Dikarya</taxon>
        <taxon>Ascomycota</taxon>
        <taxon>Saccharomycotina</taxon>
        <taxon>Dipodascomycetes</taxon>
        <taxon>Dipodascales</taxon>
        <taxon>Trichomonascaceae</taxon>
        <taxon>Blastobotrys</taxon>
    </lineage>
</organism>
<name>A0A060T7L5_BLAAD</name>
<feature type="domain" description="UTP23 sensor motif region" evidence="8">
    <location>
        <begin position="222"/>
        <end position="240"/>
    </location>
</feature>
<comment type="subcellular location">
    <subcellularLocation>
        <location evidence="1">Nucleus</location>
        <location evidence="1">Nucleolus</location>
    </subcellularLocation>
</comment>
<comment type="function">
    <text evidence="5">Involved in rRNA-processing and ribosome biogenesis.</text>
</comment>
<comment type="similarity">
    <text evidence="6">Belongs to the UTP23/FCF1 family. UTP23 subfamily.</text>
</comment>